<evidence type="ECO:0000313" key="1">
    <source>
        <dbReference type="EMBL" id="AAL32711.1"/>
    </source>
</evidence>
<dbReference type="EMBL" id="AY081488">
    <property type="protein sequence ID" value="AAM10050.1"/>
    <property type="molecule type" value="mRNA"/>
</dbReference>
<organism evidence="1">
    <name type="scientific">Arabidopsis thaliana</name>
    <name type="common">Mouse-ear cress</name>
    <dbReference type="NCBI Taxonomy" id="3702"/>
    <lineage>
        <taxon>Eukaryota</taxon>
        <taxon>Viridiplantae</taxon>
        <taxon>Streptophyta</taxon>
        <taxon>Embryophyta</taxon>
        <taxon>Tracheophyta</taxon>
        <taxon>Spermatophyta</taxon>
        <taxon>Magnoliopsida</taxon>
        <taxon>eudicotyledons</taxon>
        <taxon>Gunneridae</taxon>
        <taxon>Pentapetalae</taxon>
        <taxon>rosids</taxon>
        <taxon>malvids</taxon>
        <taxon>Brassicales</taxon>
        <taxon>Brassicaceae</taxon>
        <taxon>Camelineae</taxon>
        <taxon>Arabidopsis</taxon>
    </lineage>
</organism>
<evidence type="ECO:0000313" key="2">
    <source>
        <dbReference type="EMBL" id="AAM10050.1"/>
    </source>
</evidence>
<reference evidence="1" key="1">
    <citation type="submission" date="2001-11" db="EMBL/GenBank/DDBJ databases">
        <authorList>
            <person name="Southwick A."/>
            <person name="Karlin-Neumann G."/>
            <person name="Nguyen M."/>
            <person name="Lam B."/>
            <person name="Miranda M."/>
            <person name="Palm C.J."/>
            <person name="Bowser L."/>
            <person name="Jones T."/>
            <person name="Banh J."/>
            <person name="Carninci P."/>
            <person name="Chen H."/>
            <person name="Cheuk R."/>
            <person name="Chung M.K."/>
            <person name="Hayashizaki Y."/>
            <person name="Ishida J."/>
            <person name="Kamiya A."/>
            <person name="Kawai J."/>
            <person name="Kim C."/>
            <person name="Lin J."/>
            <person name="Liu S.X."/>
            <person name="Narusaka M."/>
            <person name="Pham P.K."/>
            <person name="Sakano H."/>
            <person name="Sakurai T."/>
            <person name="Satou M."/>
            <person name="Seki M."/>
            <person name="Shinn P."/>
            <person name="Yamada K."/>
            <person name="Shinozaki K."/>
            <person name="Ecker J."/>
            <person name="Theologis A."/>
            <person name="Davis R.W."/>
        </authorList>
    </citation>
    <scope>NUCLEOTIDE SEQUENCE</scope>
</reference>
<dbReference type="PANTHER" id="PTHR13360">
    <property type="entry name" value="ACTIVATING SIGNAL COINTEGRATOR 1 COMPLEX SUBUNIT 1"/>
    <property type="match status" value="1"/>
</dbReference>
<dbReference type="GO" id="GO:0003723">
    <property type="term" value="F:RNA binding"/>
    <property type="evidence" value="ECO:0007669"/>
    <property type="project" value="InterPro"/>
</dbReference>
<dbReference type="InterPro" id="IPR036612">
    <property type="entry name" value="KH_dom_type_1_sf"/>
</dbReference>
<dbReference type="GO" id="GO:0005739">
    <property type="term" value="C:mitochondrion"/>
    <property type="evidence" value="ECO:0007005"/>
    <property type="project" value="TAIR"/>
</dbReference>
<dbReference type="IntAct" id="Q8W4D5">
    <property type="interactions" value="1"/>
</dbReference>
<protein>
    <submittedName>
        <fullName evidence="1 2">Uncharacterized protein At3g16300</fullName>
    </submittedName>
</protein>
<proteinExistence type="evidence at transcript level"/>
<sequence>MFAYRTLFRIDRVFGFTSRCFQSKPESFSILSFRGSEKSAMDGYKKQKMVNLVWRPISTQTSSVIAEAGNEVQEVAQCSKSSDVSKEVIEGETASVVSAGKHSVSLEVGASLIKFIRGKEGTTQMKLEEEMGVKIILPSSRNKDHISKSFWNQL</sequence>
<dbReference type="GO" id="GO:0006307">
    <property type="term" value="P:DNA alkylation repair"/>
    <property type="evidence" value="ECO:0007669"/>
    <property type="project" value="InterPro"/>
</dbReference>
<dbReference type="InterPro" id="IPR009210">
    <property type="entry name" value="ASCC1"/>
</dbReference>
<dbReference type="SUPFAM" id="SSF54791">
    <property type="entry name" value="Eukaryotic type KH-domain (KH-domain type I)"/>
    <property type="match status" value="1"/>
</dbReference>
<dbReference type="ExpressionAtlas" id="Q8W4D5">
    <property type="expression patterns" value="baseline and differential"/>
</dbReference>
<accession>Q8W4D5</accession>
<dbReference type="TAIR" id="AT3G16230"/>
<name>Q8W4D5_ARATH</name>
<dbReference type="PANTHER" id="PTHR13360:SF1">
    <property type="entry name" value="ACTIVATING SIGNAL COINTEGRATOR 1 COMPLEX SUBUNIT 1"/>
    <property type="match status" value="1"/>
</dbReference>
<gene>
    <name evidence="2" type="ordered locus">At3g16300</name>
    <name evidence="1" type="ordered locus">At3g16300/MYA6.4</name>
</gene>
<dbReference type="AlphaFoldDB" id="Q8W4D5"/>
<dbReference type="EMBL" id="AY062633">
    <property type="protein sequence ID" value="AAL32711.1"/>
    <property type="molecule type" value="mRNA"/>
</dbReference>